<dbReference type="SMART" id="SM01294">
    <property type="entry name" value="PKS_PP_betabranch"/>
    <property type="match status" value="1"/>
</dbReference>
<evidence type="ECO:0000256" key="7">
    <source>
        <dbReference type="SAM" id="Phobius"/>
    </source>
</evidence>
<reference evidence="9" key="2">
    <citation type="journal article" date="2019" name="Genome Biol. Evol.">
        <title>Day and night: Metabolic profiles and evolutionary relationships of six axenic non-marine cyanobacteria.</title>
        <authorList>
            <person name="Will S.E."/>
            <person name="Henke P."/>
            <person name="Boedeker C."/>
            <person name="Huang S."/>
            <person name="Brinkmann H."/>
            <person name="Rohde M."/>
            <person name="Jarek M."/>
            <person name="Friedl T."/>
            <person name="Seufert S."/>
            <person name="Schumacher M."/>
            <person name="Overmann J."/>
            <person name="Neumann-Schaal M."/>
            <person name="Petersen J."/>
        </authorList>
    </citation>
    <scope>NUCLEOTIDE SEQUENCE [LARGE SCALE GENOMIC DNA]</scope>
    <source>
        <strain evidence="9">PCC 7102</strain>
    </source>
</reference>
<dbReference type="InterPro" id="IPR020845">
    <property type="entry name" value="AMP-binding_CS"/>
</dbReference>
<dbReference type="InterPro" id="IPR025110">
    <property type="entry name" value="AMP-bd_C"/>
</dbReference>
<dbReference type="InterPro" id="IPR036736">
    <property type="entry name" value="ACP-like_sf"/>
</dbReference>
<dbReference type="InterPro" id="IPR000873">
    <property type="entry name" value="AMP-dep_synth/lig_dom"/>
</dbReference>
<organism evidence="9 10">
    <name type="scientific">Dulcicalothrix desertica PCC 7102</name>
    <dbReference type="NCBI Taxonomy" id="232991"/>
    <lineage>
        <taxon>Bacteria</taxon>
        <taxon>Bacillati</taxon>
        <taxon>Cyanobacteriota</taxon>
        <taxon>Cyanophyceae</taxon>
        <taxon>Nostocales</taxon>
        <taxon>Calotrichaceae</taxon>
        <taxon>Dulcicalothrix</taxon>
    </lineage>
</organism>
<dbReference type="PANTHER" id="PTHR22754">
    <property type="entry name" value="DISCO-INTERACTING PROTEIN 2 DIP2 -RELATED"/>
    <property type="match status" value="1"/>
</dbReference>
<comment type="similarity">
    <text evidence="1">Belongs to the ATP-dependent AMP-binding enzyme family.</text>
</comment>
<dbReference type="SMART" id="SM00823">
    <property type="entry name" value="PKS_PP"/>
    <property type="match status" value="1"/>
</dbReference>
<dbReference type="Pfam" id="PF00501">
    <property type="entry name" value="AMP-binding"/>
    <property type="match status" value="1"/>
</dbReference>
<gene>
    <name evidence="9" type="ORF">DSM106972_044360</name>
</gene>
<dbReference type="Pfam" id="PF00550">
    <property type="entry name" value="PP-binding"/>
    <property type="match status" value="1"/>
</dbReference>
<dbReference type="GO" id="GO:0016874">
    <property type="term" value="F:ligase activity"/>
    <property type="evidence" value="ECO:0007669"/>
    <property type="project" value="UniProtKB-KW"/>
</dbReference>
<keyword evidence="3" id="KW-0597">Phosphoprotein</keyword>
<evidence type="ECO:0000259" key="8">
    <source>
        <dbReference type="PROSITE" id="PS50075"/>
    </source>
</evidence>
<proteinExistence type="inferred from homology"/>
<dbReference type="GO" id="GO:0031177">
    <property type="term" value="F:phosphopantetheine binding"/>
    <property type="evidence" value="ECO:0007669"/>
    <property type="project" value="InterPro"/>
</dbReference>
<keyword evidence="2" id="KW-0596">Phosphopantetheine</keyword>
<dbReference type="Gene3D" id="3.40.50.12780">
    <property type="entry name" value="N-terminal domain of ligase-like"/>
    <property type="match status" value="1"/>
</dbReference>
<dbReference type="GO" id="GO:0071766">
    <property type="term" value="P:Actinobacterium-type cell wall biogenesis"/>
    <property type="evidence" value="ECO:0007669"/>
    <property type="project" value="UniProtKB-ARBA"/>
</dbReference>
<feature type="transmembrane region" description="Helical" evidence="7">
    <location>
        <begin position="77"/>
        <end position="95"/>
    </location>
</feature>
<dbReference type="Proteomes" id="UP000271624">
    <property type="component" value="Unassembled WGS sequence"/>
</dbReference>
<dbReference type="InterPro" id="IPR045851">
    <property type="entry name" value="AMP-bd_C_sf"/>
</dbReference>
<reference evidence="9" key="1">
    <citation type="submission" date="2018-12" db="EMBL/GenBank/DDBJ databases">
        <authorList>
            <person name="Will S."/>
            <person name="Neumann-Schaal M."/>
            <person name="Henke P."/>
        </authorList>
    </citation>
    <scope>NUCLEOTIDE SEQUENCE</scope>
    <source>
        <strain evidence="9">PCC 7102</strain>
    </source>
</reference>
<dbReference type="InterPro" id="IPR006162">
    <property type="entry name" value="Ppantetheine_attach_site"/>
</dbReference>
<protein>
    <submittedName>
        <fullName evidence="9">Acyl-CoA synthetase</fullName>
    </submittedName>
</protein>
<dbReference type="FunFam" id="3.40.50.12780:FF:000013">
    <property type="entry name" value="Long-chain-fatty-acid--AMP ligase FadD32"/>
    <property type="match status" value="1"/>
</dbReference>
<keyword evidence="6" id="KW-0443">Lipid metabolism</keyword>
<dbReference type="CDD" id="cd05931">
    <property type="entry name" value="FAAL"/>
    <property type="match status" value="1"/>
</dbReference>
<dbReference type="SUPFAM" id="SSF47336">
    <property type="entry name" value="ACP-like"/>
    <property type="match status" value="1"/>
</dbReference>
<evidence type="ECO:0000256" key="4">
    <source>
        <dbReference type="ARBA" id="ARBA00022598"/>
    </source>
</evidence>
<keyword evidence="7" id="KW-0472">Membrane</keyword>
<dbReference type="PROSITE" id="PS00012">
    <property type="entry name" value="PHOSPHOPANTETHEINE"/>
    <property type="match status" value="1"/>
</dbReference>
<evidence type="ECO:0000256" key="6">
    <source>
        <dbReference type="ARBA" id="ARBA00023098"/>
    </source>
</evidence>
<dbReference type="InterPro" id="IPR042099">
    <property type="entry name" value="ANL_N_sf"/>
</dbReference>
<evidence type="ECO:0000256" key="3">
    <source>
        <dbReference type="ARBA" id="ARBA00022553"/>
    </source>
</evidence>
<keyword evidence="7" id="KW-1133">Transmembrane helix</keyword>
<evidence type="ECO:0000256" key="5">
    <source>
        <dbReference type="ARBA" id="ARBA00022832"/>
    </source>
</evidence>
<evidence type="ECO:0000256" key="2">
    <source>
        <dbReference type="ARBA" id="ARBA00022450"/>
    </source>
</evidence>
<dbReference type="GO" id="GO:0006633">
    <property type="term" value="P:fatty acid biosynthetic process"/>
    <property type="evidence" value="ECO:0007669"/>
    <property type="project" value="TreeGrafter"/>
</dbReference>
<dbReference type="InterPro" id="IPR009081">
    <property type="entry name" value="PP-bd_ACP"/>
</dbReference>
<dbReference type="RefSeq" id="WP_127082840.1">
    <property type="nucleotide sequence ID" value="NZ_RSCL01000011.1"/>
</dbReference>
<keyword evidence="5" id="KW-0276">Fatty acid metabolism</keyword>
<dbReference type="OrthoDB" id="9803968at2"/>
<comment type="caution">
    <text evidence="9">The sequence shown here is derived from an EMBL/GenBank/DDBJ whole genome shotgun (WGS) entry which is preliminary data.</text>
</comment>
<dbReference type="AlphaFoldDB" id="A0A3S1AM92"/>
<keyword evidence="7" id="KW-0812">Transmembrane</keyword>
<dbReference type="PROSITE" id="PS50075">
    <property type="entry name" value="CARRIER"/>
    <property type="match status" value="1"/>
</dbReference>
<dbReference type="GO" id="GO:0070566">
    <property type="term" value="F:adenylyltransferase activity"/>
    <property type="evidence" value="ECO:0007669"/>
    <property type="project" value="TreeGrafter"/>
</dbReference>
<accession>A0A3S1AM92</accession>
<dbReference type="InterPro" id="IPR020806">
    <property type="entry name" value="PKS_PP-bd"/>
</dbReference>
<feature type="domain" description="Carrier" evidence="8">
    <location>
        <begin position="623"/>
        <end position="700"/>
    </location>
</feature>
<dbReference type="Pfam" id="PF23024">
    <property type="entry name" value="AMP-dom_DIP2-like"/>
    <property type="match status" value="1"/>
</dbReference>
<dbReference type="Gene3D" id="1.10.1200.10">
    <property type="entry name" value="ACP-like"/>
    <property type="match status" value="1"/>
</dbReference>
<dbReference type="GO" id="GO:0005886">
    <property type="term" value="C:plasma membrane"/>
    <property type="evidence" value="ECO:0007669"/>
    <property type="project" value="TreeGrafter"/>
</dbReference>
<keyword evidence="4" id="KW-0436">Ligase</keyword>
<keyword evidence="10" id="KW-1185">Reference proteome</keyword>
<name>A0A3S1AM92_9CYAN</name>
<dbReference type="Gene3D" id="3.30.300.30">
    <property type="match status" value="1"/>
</dbReference>
<dbReference type="SUPFAM" id="SSF56801">
    <property type="entry name" value="Acetyl-CoA synthetase-like"/>
    <property type="match status" value="1"/>
</dbReference>
<sequence>MNDTRLEISTLVDLLSMRAQNQSDLTAYTFLQDGETESLHLSYKELDRQARAIASKLQSMSAAGCRALLVYPPGLEFIAAFFGCLYASVVAVPAYPPRPNQNLSRLQAIVSDAQATFALTNTAMLGLIKSRCEDNPEFGTLQWLATDNIALDLAFDWQKPDLSSHELAFLQYTSGSTGTPKGVMVSHSNILHNCELIKKSFAHEPSSRVISWLPPYHDMGLIGGILEPLYIGSTMTLMPAVAFIQKPLRWLKAISRYQAMTSGGPNFAYDLCSRKITEEERSELDLSSWEIAFTGAEPIRPETLELFARTFADCGFRPEAFHPCYGMAETTLIVSGSKKLASPVVRYVSRAAFEQNQVVMIDNNQEVTARAVVGCGECLEQEILIVEPESLTPCLENSIGEIWVSNPSVAGGYWNQQDLTQKTFYAQLYNADGRHFLRTGDLGFLHEGELFVTGRIKDVIIIRGQNHYPQDIELTVSYSHPALRPNCGAAFSFEVDGVEKLVIVTEVERSYLQKLDVTEVVTRIRQEISQQHQLQVYAVVLLKTASIPKTSSGKIQRYACRLAFINGNLNVVGEWTTDFQEINLLELEEEIESITVQLQNAVKQQQLSEHNQHEANQKSPNPATQKVIIAWLVSNLAKYLKVSPDVINVTQAFASYGLDSSVAVTMTGELAQWLDCDLEPTLFWEYPNIKVLAQYLEAECNLLKPQYK</sequence>
<dbReference type="EMBL" id="RSCL01000011">
    <property type="protein sequence ID" value="RUT04208.1"/>
    <property type="molecule type" value="Genomic_DNA"/>
</dbReference>
<dbReference type="PANTHER" id="PTHR22754:SF32">
    <property type="entry name" value="DISCO-INTERACTING PROTEIN 2"/>
    <property type="match status" value="1"/>
</dbReference>
<evidence type="ECO:0000313" key="10">
    <source>
        <dbReference type="Proteomes" id="UP000271624"/>
    </source>
</evidence>
<dbReference type="PROSITE" id="PS00455">
    <property type="entry name" value="AMP_BINDING"/>
    <property type="match status" value="1"/>
</dbReference>
<dbReference type="InterPro" id="IPR040097">
    <property type="entry name" value="FAAL/FAAC"/>
</dbReference>
<evidence type="ECO:0000256" key="1">
    <source>
        <dbReference type="ARBA" id="ARBA00006432"/>
    </source>
</evidence>
<evidence type="ECO:0000313" key="9">
    <source>
        <dbReference type="EMBL" id="RUT04208.1"/>
    </source>
</evidence>